<protein>
    <recommendedName>
        <fullName evidence="4">DUF3617 family protein</fullName>
    </recommendedName>
</protein>
<dbReference type="Proteomes" id="UP000317199">
    <property type="component" value="Chromosome"/>
</dbReference>
<organism evidence="2 3">
    <name type="scientific">Marilutibacter alkalisoli</name>
    <dbReference type="NCBI Taxonomy" id="2591633"/>
    <lineage>
        <taxon>Bacteria</taxon>
        <taxon>Pseudomonadati</taxon>
        <taxon>Pseudomonadota</taxon>
        <taxon>Gammaproteobacteria</taxon>
        <taxon>Lysobacterales</taxon>
        <taxon>Lysobacteraceae</taxon>
        <taxon>Marilutibacter</taxon>
    </lineage>
</organism>
<reference evidence="2 3" key="1">
    <citation type="submission" date="2019-06" db="EMBL/GenBank/DDBJ databases">
        <title>Lysobacter alkalisoli sp. nov. isolated from saline-alkali soil.</title>
        <authorList>
            <person name="Sun J.-Q."/>
            <person name="Xu L."/>
        </authorList>
    </citation>
    <scope>NUCLEOTIDE SEQUENCE [LARGE SCALE GENOMIC DNA]</scope>
    <source>
        <strain evidence="2 3">SJ-36</strain>
    </source>
</reference>
<evidence type="ECO:0000256" key="1">
    <source>
        <dbReference type="SAM" id="SignalP"/>
    </source>
</evidence>
<evidence type="ECO:0000313" key="2">
    <source>
        <dbReference type="EMBL" id="QDH68711.1"/>
    </source>
</evidence>
<name>A0A514BMW5_9GAMM</name>
<sequence>MEANKNPGLLSICLVGLACFALPAGAQSPADDATRAQFFEHALQLQEHEGRCRLASDGGYLDLLLEWPCRFHLDRHGALRIQPVGNSHVLLVESSEAMPPPHRDCRTVVQAVGSDSHGLKASPVVSRVAACPPFEWDAKMFIGLFEPGA</sequence>
<gene>
    <name evidence="2" type="ORF">FKV23_00210</name>
</gene>
<evidence type="ECO:0000313" key="3">
    <source>
        <dbReference type="Proteomes" id="UP000317199"/>
    </source>
</evidence>
<dbReference type="RefSeq" id="WP_141622054.1">
    <property type="nucleotide sequence ID" value="NZ_CP041242.1"/>
</dbReference>
<dbReference type="KEGG" id="lyj:FKV23_00210"/>
<evidence type="ECO:0008006" key="4">
    <source>
        <dbReference type="Google" id="ProtNLM"/>
    </source>
</evidence>
<keyword evidence="3" id="KW-1185">Reference proteome</keyword>
<dbReference type="EMBL" id="CP041242">
    <property type="protein sequence ID" value="QDH68711.1"/>
    <property type="molecule type" value="Genomic_DNA"/>
</dbReference>
<feature type="signal peptide" evidence="1">
    <location>
        <begin position="1"/>
        <end position="26"/>
    </location>
</feature>
<dbReference type="OrthoDB" id="6930070at2"/>
<dbReference type="AlphaFoldDB" id="A0A514BMW5"/>
<proteinExistence type="predicted"/>
<accession>A0A514BMW5</accession>
<feature type="chain" id="PRO_5021792820" description="DUF3617 family protein" evidence="1">
    <location>
        <begin position="27"/>
        <end position="149"/>
    </location>
</feature>
<keyword evidence="1" id="KW-0732">Signal</keyword>
<dbReference type="PROSITE" id="PS51257">
    <property type="entry name" value="PROKAR_LIPOPROTEIN"/>
    <property type="match status" value="1"/>
</dbReference>